<comment type="catalytic activity">
    <reaction evidence="1 5 6">
        <text>[protein]-peptidylproline (omega=180) = [protein]-peptidylproline (omega=0)</text>
        <dbReference type="Rhea" id="RHEA:16237"/>
        <dbReference type="Rhea" id="RHEA-COMP:10747"/>
        <dbReference type="Rhea" id="RHEA-COMP:10748"/>
        <dbReference type="ChEBI" id="CHEBI:83833"/>
        <dbReference type="ChEBI" id="CHEBI:83834"/>
        <dbReference type="EC" id="5.2.1.8"/>
    </reaction>
</comment>
<dbReference type="Pfam" id="PF00254">
    <property type="entry name" value="FKBP_C"/>
    <property type="match status" value="1"/>
</dbReference>
<gene>
    <name evidence="8" type="ORF">BZG02_07115</name>
</gene>
<evidence type="ECO:0000256" key="2">
    <source>
        <dbReference type="ARBA" id="ARBA00006577"/>
    </source>
</evidence>
<accession>A0A2N3I0E2</accession>
<dbReference type="InterPro" id="IPR046357">
    <property type="entry name" value="PPIase_dom_sf"/>
</dbReference>
<evidence type="ECO:0000256" key="3">
    <source>
        <dbReference type="ARBA" id="ARBA00023110"/>
    </source>
</evidence>
<organism evidence="8 9">
    <name type="scientific">Labilibaculum filiforme</name>
    <dbReference type="NCBI Taxonomy" id="1940526"/>
    <lineage>
        <taxon>Bacteria</taxon>
        <taxon>Pseudomonadati</taxon>
        <taxon>Bacteroidota</taxon>
        <taxon>Bacteroidia</taxon>
        <taxon>Marinilabiliales</taxon>
        <taxon>Marinifilaceae</taxon>
        <taxon>Labilibaculum</taxon>
    </lineage>
</organism>
<comment type="caution">
    <text evidence="8">The sequence shown here is derived from an EMBL/GenBank/DDBJ whole genome shotgun (WGS) entry which is preliminary data.</text>
</comment>
<reference evidence="8 9" key="1">
    <citation type="journal article" date="2017" name="Front. Microbiol.">
        <title>Labilibaculum manganireducens gen. nov., sp. nov. and Labilibaculum filiforme sp. nov., Novel Bacteroidetes Isolated from Subsurface Sediments of the Baltic Sea.</title>
        <authorList>
            <person name="Vandieken V."/>
            <person name="Marshall I.P."/>
            <person name="Niemann H."/>
            <person name="Engelen B."/>
            <person name="Cypionka H."/>
        </authorList>
    </citation>
    <scope>NUCLEOTIDE SEQUENCE [LARGE SCALE GENOMIC DNA]</scope>
    <source>
        <strain evidence="8 9">59.16B</strain>
    </source>
</reference>
<dbReference type="AlphaFoldDB" id="A0A2N3I0E2"/>
<comment type="similarity">
    <text evidence="2 6">Belongs to the FKBP-type PPIase family.</text>
</comment>
<dbReference type="PANTHER" id="PTHR43811:SF19">
    <property type="entry name" value="39 KDA FK506-BINDING NUCLEAR PROTEIN"/>
    <property type="match status" value="1"/>
</dbReference>
<dbReference type="EMBL" id="MVDD01000004">
    <property type="protein sequence ID" value="PKQ63790.1"/>
    <property type="molecule type" value="Genomic_DNA"/>
</dbReference>
<dbReference type="EC" id="5.2.1.8" evidence="6"/>
<evidence type="ECO:0000313" key="8">
    <source>
        <dbReference type="EMBL" id="PKQ63790.1"/>
    </source>
</evidence>
<dbReference type="PANTHER" id="PTHR43811">
    <property type="entry name" value="FKBP-TYPE PEPTIDYL-PROLYL CIS-TRANS ISOMERASE FKPA"/>
    <property type="match status" value="1"/>
</dbReference>
<keyword evidence="3 5" id="KW-0697">Rotamase</keyword>
<keyword evidence="9" id="KW-1185">Reference proteome</keyword>
<feature type="domain" description="PPIase FKBP-type" evidence="7">
    <location>
        <begin position="64"/>
        <end position="145"/>
    </location>
</feature>
<evidence type="ECO:0000256" key="4">
    <source>
        <dbReference type="ARBA" id="ARBA00023235"/>
    </source>
</evidence>
<evidence type="ECO:0000256" key="6">
    <source>
        <dbReference type="RuleBase" id="RU003915"/>
    </source>
</evidence>
<evidence type="ECO:0000256" key="1">
    <source>
        <dbReference type="ARBA" id="ARBA00000971"/>
    </source>
</evidence>
<sequence length="145" mass="16418">METNKLKNSIFTILYKMKKHKFGLKNEEEIKTYIAKNKLLAQRSESGLYYLISKEGKGKHPSCNSNITISYIGYFSNGETFDSNERLEINMEAVIPGWTEGIQYFKEGGEGILFIPSRLAYGNTDYGSIPAGSVLIFDIQLIEVQ</sequence>
<dbReference type="InterPro" id="IPR001179">
    <property type="entry name" value="PPIase_FKBP_dom"/>
</dbReference>
<protein>
    <recommendedName>
        <fullName evidence="6">Peptidyl-prolyl cis-trans isomerase</fullName>
        <ecNumber evidence="6">5.2.1.8</ecNumber>
    </recommendedName>
</protein>
<dbReference type="GO" id="GO:0003755">
    <property type="term" value="F:peptidyl-prolyl cis-trans isomerase activity"/>
    <property type="evidence" value="ECO:0007669"/>
    <property type="project" value="UniProtKB-UniRule"/>
</dbReference>
<dbReference type="Gene3D" id="3.10.50.40">
    <property type="match status" value="1"/>
</dbReference>
<dbReference type="PROSITE" id="PS50059">
    <property type="entry name" value="FKBP_PPIASE"/>
    <property type="match status" value="1"/>
</dbReference>
<evidence type="ECO:0000256" key="5">
    <source>
        <dbReference type="PROSITE-ProRule" id="PRU00277"/>
    </source>
</evidence>
<dbReference type="Proteomes" id="UP000233535">
    <property type="component" value="Unassembled WGS sequence"/>
</dbReference>
<dbReference type="SUPFAM" id="SSF54534">
    <property type="entry name" value="FKBP-like"/>
    <property type="match status" value="1"/>
</dbReference>
<evidence type="ECO:0000259" key="7">
    <source>
        <dbReference type="PROSITE" id="PS50059"/>
    </source>
</evidence>
<evidence type="ECO:0000313" key="9">
    <source>
        <dbReference type="Proteomes" id="UP000233535"/>
    </source>
</evidence>
<keyword evidence="4 5" id="KW-0413">Isomerase</keyword>
<name>A0A2N3I0E2_9BACT</name>
<proteinExistence type="inferred from homology"/>